<dbReference type="Gene3D" id="3.30.565.10">
    <property type="entry name" value="Histidine kinase-like ATPase, C-terminal domain"/>
    <property type="match status" value="1"/>
</dbReference>
<dbReference type="SUPFAM" id="SSF52172">
    <property type="entry name" value="CheY-like"/>
    <property type="match status" value="1"/>
</dbReference>
<dbReference type="Pfam" id="PF02518">
    <property type="entry name" value="HATPase_c"/>
    <property type="match status" value="1"/>
</dbReference>
<evidence type="ECO:0000256" key="4">
    <source>
        <dbReference type="ARBA" id="ARBA00022729"/>
    </source>
</evidence>
<dbReference type="InterPro" id="IPR036890">
    <property type="entry name" value="HATPase_C_sf"/>
</dbReference>
<evidence type="ECO:0000259" key="11">
    <source>
        <dbReference type="PROSITE" id="PS50110"/>
    </source>
</evidence>
<dbReference type="RefSeq" id="WP_210800817.1">
    <property type="nucleotide sequence ID" value="NZ_JAGQDE010000003.1"/>
</dbReference>
<feature type="domain" description="Histidine kinase" evidence="10">
    <location>
        <begin position="478"/>
        <end position="698"/>
    </location>
</feature>
<dbReference type="InterPro" id="IPR013656">
    <property type="entry name" value="PAS_4"/>
</dbReference>
<dbReference type="InterPro" id="IPR011006">
    <property type="entry name" value="CheY-like_superfamily"/>
</dbReference>
<dbReference type="InterPro" id="IPR000700">
    <property type="entry name" value="PAS-assoc_C"/>
</dbReference>
<dbReference type="Gene3D" id="1.10.287.130">
    <property type="match status" value="1"/>
</dbReference>
<dbReference type="PROSITE" id="PS50110">
    <property type="entry name" value="RESPONSE_REGULATORY"/>
    <property type="match status" value="1"/>
</dbReference>
<dbReference type="EMBL" id="JAGQDE010000003">
    <property type="protein sequence ID" value="MBQ0958303.1"/>
    <property type="molecule type" value="Genomic_DNA"/>
</dbReference>
<evidence type="ECO:0000259" key="12">
    <source>
        <dbReference type="PROSITE" id="PS50112"/>
    </source>
</evidence>
<dbReference type="AlphaFoldDB" id="A0A941BIY5"/>
<evidence type="ECO:0000256" key="3">
    <source>
        <dbReference type="ARBA" id="ARBA00022553"/>
    </source>
</evidence>
<dbReference type="Pfam" id="PF00072">
    <property type="entry name" value="Response_reg"/>
    <property type="match status" value="1"/>
</dbReference>
<feature type="domain" description="PAC" evidence="13">
    <location>
        <begin position="384"/>
        <end position="435"/>
    </location>
</feature>
<dbReference type="SMART" id="SM00091">
    <property type="entry name" value="PAS"/>
    <property type="match status" value="1"/>
</dbReference>
<protein>
    <recommendedName>
        <fullName evidence="8">Virulence sensor protein BvgS</fullName>
        <ecNumber evidence="2">2.7.13.3</ecNumber>
    </recommendedName>
</protein>
<dbReference type="EC" id="2.7.13.3" evidence="2"/>
<dbReference type="CDD" id="cd00082">
    <property type="entry name" value="HisKA"/>
    <property type="match status" value="1"/>
</dbReference>
<feature type="modified residue" description="4-aspartylphosphate" evidence="9">
    <location>
        <position position="774"/>
    </location>
</feature>
<dbReference type="SUPFAM" id="SSF55785">
    <property type="entry name" value="PYP-like sensor domain (PAS domain)"/>
    <property type="match status" value="1"/>
</dbReference>
<dbReference type="Pfam" id="PF00512">
    <property type="entry name" value="HisKA"/>
    <property type="match status" value="1"/>
</dbReference>
<dbReference type="PRINTS" id="PR00344">
    <property type="entry name" value="BCTRLSENSOR"/>
</dbReference>
<name>A0A941BIY5_9BURK</name>
<dbReference type="PANTHER" id="PTHR45339:SF5">
    <property type="entry name" value="HISTIDINE KINASE"/>
    <property type="match status" value="1"/>
</dbReference>
<dbReference type="PROSITE" id="PS50113">
    <property type="entry name" value="PAC"/>
    <property type="match status" value="1"/>
</dbReference>
<feature type="domain" description="PAS" evidence="12">
    <location>
        <begin position="311"/>
        <end position="385"/>
    </location>
</feature>
<dbReference type="CDD" id="cd16922">
    <property type="entry name" value="HATPase_EvgS-ArcB-TorS-like"/>
    <property type="match status" value="1"/>
</dbReference>
<dbReference type="InterPro" id="IPR035965">
    <property type="entry name" value="PAS-like_dom_sf"/>
</dbReference>
<keyword evidence="4" id="KW-0732">Signal</keyword>
<dbReference type="CDD" id="cd00130">
    <property type="entry name" value="PAS"/>
    <property type="match status" value="1"/>
</dbReference>
<evidence type="ECO:0000313" key="15">
    <source>
        <dbReference type="Proteomes" id="UP000678374"/>
    </source>
</evidence>
<proteinExistence type="predicted"/>
<dbReference type="SMART" id="SM00448">
    <property type="entry name" value="REC"/>
    <property type="match status" value="1"/>
</dbReference>
<evidence type="ECO:0000256" key="7">
    <source>
        <dbReference type="ARBA" id="ARBA00058004"/>
    </source>
</evidence>
<dbReference type="InterPro" id="IPR036097">
    <property type="entry name" value="HisK_dim/P_sf"/>
</dbReference>
<feature type="domain" description="Response regulatory" evidence="11">
    <location>
        <begin position="725"/>
        <end position="841"/>
    </location>
</feature>
<dbReference type="SUPFAM" id="SSF55874">
    <property type="entry name" value="ATPase domain of HSP90 chaperone/DNA topoisomerase II/histidine kinase"/>
    <property type="match status" value="1"/>
</dbReference>
<dbReference type="CDD" id="cd17546">
    <property type="entry name" value="REC_hyHK_CKI1_RcsC-like"/>
    <property type="match status" value="1"/>
</dbReference>
<dbReference type="InterPro" id="IPR003661">
    <property type="entry name" value="HisK_dim/P_dom"/>
</dbReference>
<dbReference type="PROSITE" id="PS50109">
    <property type="entry name" value="HIS_KIN"/>
    <property type="match status" value="1"/>
</dbReference>
<comment type="catalytic activity">
    <reaction evidence="1">
        <text>ATP + protein L-histidine = ADP + protein N-phospho-L-histidine.</text>
        <dbReference type="EC" id="2.7.13.3"/>
    </reaction>
</comment>
<dbReference type="Gene3D" id="3.30.450.20">
    <property type="entry name" value="PAS domain"/>
    <property type="match status" value="1"/>
</dbReference>
<evidence type="ECO:0000256" key="2">
    <source>
        <dbReference type="ARBA" id="ARBA00012438"/>
    </source>
</evidence>
<dbReference type="PROSITE" id="PS50112">
    <property type="entry name" value="PAS"/>
    <property type="match status" value="1"/>
</dbReference>
<keyword evidence="6" id="KW-0843">Virulence</keyword>
<dbReference type="FunFam" id="3.30.565.10:FF:000010">
    <property type="entry name" value="Sensor histidine kinase RcsC"/>
    <property type="match status" value="1"/>
</dbReference>
<dbReference type="InterPro" id="IPR000014">
    <property type="entry name" value="PAS"/>
</dbReference>
<dbReference type="InterPro" id="IPR001789">
    <property type="entry name" value="Sig_transdc_resp-reg_receiver"/>
</dbReference>
<dbReference type="InterPro" id="IPR005467">
    <property type="entry name" value="His_kinase_dom"/>
</dbReference>
<evidence type="ECO:0000256" key="5">
    <source>
        <dbReference type="ARBA" id="ARBA00023012"/>
    </source>
</evidence>
<dbReference type="InterPro" id="IPR004358">
    <property type="entry name" value="Sig_transdc_His_kin-like_C"/>
</dbReference>
<gene>
    <name evidence="14" type="ORF">KAK06_04980</name>
</gene>
<comment type="function">
    <text evidence="7">Member of the two-component regulatory system BvgS/BvgA. Phosphorylates BvgA via a four-step phosphorelay in response to environmental signals.</text>
</comment>
<evidence type="ECO:0000313" key="14">
    <source>
        <dbReference type="EMBL" id="MBQ0958303.1"/>
    </source>
</evidence>
<dbReference type="NCBIfam" id="TIGR00229">
    <property type="entry name" value="sensory_box"/>
    <property type="match status" value="1"/>
</dbReference>
<organism evidence="14 15">
    <name type="scientific">Ideonella aquatica</name>
    <dbReference type="NCBI Taxonomy" id="2824119"/>
    <lineage>
        <taxon>Bacteria</taxon>
        <taxon>Pseudomonadati</taxon>
        <taxon>Pseudomonadota</taxon>
        <taxon>Betaproteobacteria</taxon>
        <taxon>Burkholderiales</taxon>
        <taxon>Sphaerotilaceae</taxon>
        <taxon>Ideonella</taxon>
    </lineage>
</organism>
<accession>A0A941BIY5</accession>
<sequence>MLIAGVTALACWLDADTHWRQERAQVESVAQTRSAQVGDWLRARLAQARFLSTSPLFAEGIQRWQGSGDPAALAALQSRLLQLAQAFDLADIQLVDQAGARIDARTGERRPTQSVLQSAARRAIAGDRIEQVEVHDDGVTDGPMWHDIVVPVAGTRLAVVLRQSAEQYLLSALQGWPQARQTGTSVLVRRSGDQLVGLYGRRPVPLSTPGLLPARVILGEWPIGQALEGVDLRGEPVLGAVLPVAGSDWYLVTRVARQEVRAEVLRHQTWIMAVGLLAALGVVLAHLVLRQRQALVDARIAQLEQQQRLRSMALVKAIADGSSDAIFAKDLDGRYLMSNEAAAQAMGRPAAQIVGLADDAIFPPETARQIRRNDLRTLQEVLVETFEEQVRTPDGMRTFLATKGPLRDASGEIVGTWGISRDITERKLLDDELQAHRQHLLELVDERTLQLQQVNQELLAARDRAVDATRAKSEFLANMSHEIRTPMNAILGLTYLLRRDAVDTLAAERLERIDGAGRHLLQVINDILDLSKVEAGKLVLEQAPFSLRALVDRSMAMVAQQARDKGLALSAEVGDLPDAWRGDATRLSQSLLNLLVNAIKFTEHGQVALSVTLQPAPEGPALLRFAVRDTGVGIEPAALTRLFAAFEQADASTTRRHGGTGLGLAITRSLARLMGGDAGAISTPGTGSEFWFSALLQPADAAAAPDGSALLAAEQALRAQHAGARVLLAEDNEVNQLVASELLRSVGLTVEIVGDGRSALAQASQRPCDVILMDVQMPIMDGIAATQAIRQLPGHRHTPIIALTASALAEDHRACRDAGMDEVLIKPIDPPALFATLLKLLARPA</sequence>
<dbReference type="SMART" id="SM00388">
    <property type="entry name" value="HisKA"/>
    <property type="match status" value="1"/>
</dbReference>
<dbReference type="Pfam" id="PF08448">
    <property type="entry name" value="PAS_4"/>
    <property type="match status" value="1"/>
</dbReference>
<keyword evidence="5" id="KW-0902">Two-component regulatory system</keyword>
<evidence type="ECO:0000256" key="8">
    <source>
        <dbReference type="ARBA" id="ARBA00070152"/>
    </source>
</evidence>
<dbReference type="PANTHER" id="PTHR45339">
    <property type="entry name" value="HYBRID SIGNAL TRANSDUCTION HISTIDINE KINASE J"/>
    <property type="match status" value="1"/>
</dbReference>
<dbReference type="InterPro" id="IPR003594">
    <property type="entry name" value="HATPase_dom"/>
</dbReference>
<keyword evidence="15" id="KW-1185">Reference proteome</keyword>
<dbReference type="SUPFAM" id="SSF47384">
    <property type="entry name" value="Homodimeric domain of signal transducing histidine kinase"/>
    <property type="match status" value="1"/>
</dbReference>
<dbReference type="Gene3D" id="3.40.50.2300">
    <property type="match status" value="1"/>
</dbReference>
<evidence type="ECO:0000256" key="9">
    <source>
        <dbReference type="PROSITE-ProRule" id="PRU00169"/>
    </source>
</evidence>
<evidence type="ECO:0000256" key="6">
    <source>
        <dbReference type="ARBA" id="ARBA00023026"/>
    </source>
</evidence>
<dbReference type="GO" id="GO:0000155">
    <property type="term" value="F:phosphorelay sensor kinase activity"/>
    <property type="evidence" value="ECO:0007669"/>
    <property type="project" value="InterPro"/>
</dbReference>
<comment type="caution">
    <text evidence="14">The sequence shown here is derived from an EMBL/GenBank/DDBJ whole genome shotgun (WGS) entry which is preliminary data.</text>
</comment>
<keyword evidence="3 9" id="KW-0597">Phosphoprotein</keyword>
<dbReference type="SMART" id="SM00387">
    <property type="entry name" value="HATPase_c"/>
    <property type="match status" value="1"/>
</dbReference>
<dbReference type="Proteomes" id="UP000678374">
    <property type="component" value="Unassembled WGS sequence"/>
</dbReference>
<reference evidence="14" key="1">
    <citation type="submission" date="2021-04" db="EMBL/GenBank/DDBJ databases">
        <title>The genome sequence of Ideonella sp. 4Y11.</title>
        <authorList>
            <person name="Liu Y."/>
        </authorList>
    </citation>
    <scope>NUCLEOTIDE SEQUENCE</scope>
    <source>
        <strain evidence="14">4Y11</strain>
    </source>
</reference>
<evidence type="ECO:0000256" key="1">
    <source>
        <dbReference type="ARBA" id="ARBA00000085"/>
    </source>
</evidence>
<evidence type="ECO:0000259" key="13">
    <source>
        <dbReference type="PROSITE" id="PS50113"/>
    </source>
</evidence>
<evidence type="ECO:0000259" key="10">
    <source>
        <dbReference type="PROSITE" id="PS50109"/>
    </source>
</evidence>